<dbReference type="Gene3D" id="1.10.10.60">
    <property type="entry name" value="Homeodomain-like"/>
    <property type="match status" value="1"/>
</dbReference>
<dbReference type="InterPro" id="IPR041188">
    <property type="entry name" value="HTH_ABP1_N"/>
</dbReference>
<dbReference type="SUPFAM" id="SSF46689">
    <property type="entry name" value="Homeodomain-like"/>
    <property type="match status" value="1"/>
</dbReference>
<evidence type="ECO:0000259" key="1">
    <source>
        <dbReference type="Pfam" id="PF18107"/>
    </source>
</evidence>
<dbReference type="OrthoDB" id="4081484at2759"/>
<dbReference type="Pfam" id="PF18107">
    <property type="entry name" value="HTH_ABP1_N"/>
    <property type="match status" value="1"/>
</dbReference>
<dbReference type="InterPro" id="IPR009057">
    <property type="entry name" value="Homeodomain-like_sf"/>
</dbReference>
<organism evidence="2 3">
    <name type="scientific">Zopfia rhizophila CBS 207.26</name>
    <dbReference type="NCBI Taxonomy" id="1314779"/>
    <lineage>
        <taxon>Eukaryota</taxon>
        <taxon>Fungi</taxon>
        <taxon>Dikarya</taxon>
        <taxon>Ascomycota</taxon>
        <taxon>Pezizomycotina</taxon>
        <taxon>Dothideomycetes</taxon>
        <taxon>Dothideomycetes incertae sedis</taxon>
        <taxon>Zopfiaceae</taxon>
        <taxon>Zopfia</taxon>
    </lineage>
</organism>
<name>A0A6A6DE11_9PEZI</name>
<evidence type="ECO:0000313" key="2">
    <source>
        <dbReference type="EMBL" id="KAF2177355.1"/>
    </source>
</evidence>
<feature type="non-terminal residue" evidence="2">
    <location>
        <position position="1"/>
    </location>
</feature>
<dbReference type="Proteomes" id="UP000800200">
    <property type="component" value="Unassembled WGS sequence"/>
</dbReference>
<gene>
    <name evidence="2" type="ORF">K469DRAFT_720684</name>
</gene>
<sequence>FYYNSKPYPRHKDCIQWFQQKYNWKIAQSIVLESLSSHYQHLDDEPALSTNAFC</sequence>
<protein>
    <recommendedName>
        <fullName evidence="1">ARS-binding protein 1 N-terminal domain-containing protein</fullName>
    </recommendedName>
</protein>
<feature type="domain" description="ARS-binding protein 1 N-terminal" evidence="1">
    <location>
        <begin position="2"/>
        <end position="45"/>
    </location>
</feature>
<evidence type="ECO:0000313" key="3">
    <source>
        <dbReference type="Proteomes" id="UP000800200"/>
    </source>
</evidence>
<dbReference type="AlphaFoldDB" id="A0A6A6DE11"/>
<keyword evidence="3" id="KW-1185">Reference proteome</keyword>
<dbReference type="EMBL" id="ML994689">
    <property type="protein sequence ID" value="KAF2177355.1"/>
    <property type="molecule type" value="Genomic_DNA"/>
</dbReference>
<reference evidence="2" key="1">
    <citation type="journal article" date="2020" name="Stud. Mycol.">
        <title>101 Dothideomycetes genomes: a test case for predicting lifestyles and emergence of pathogens.</title>
        <authorList>
            <person name="Haridas S."/>
            <person name="Albert R."/>
            <person name="Binder M."/>
            <person name="Bloem J."/>
            <person name="Labutti K."/>
            <person name="Salamov A."/>
            <person name="Andreopoulos B."/>
            <person name="Baker S."/>
            <person name="Barry K."/>
            <person name="Bills G."/>
            <person name="Bluhm B."/>
            <person name="Cannon C."/>
            <person name="Castanera R."/>
            <person name="Culley D."/>
            <person name="Daum C."/>
            <person name="Ezra D."/>
            <person name="Gonzalez J."/>
            <person name="Henrissat B."/>
            <person name="Kuo A."/>
            <person name="Liang C."/>
            <person name="Lipzen A."/>
            <person name="Lutzoni F."/>
            <person name="Magnuson J."/>
            <person name="Mondo S."/>
            <person name="Nolan M."/>
            <person name="Ohm R."/>
            <person name="Pangilinan J."/>
            <person name="Park H.-J."/>
            <person name="Ramirez L."/>
            <person name="Alfaro M."/>
            <person name="Sun H."/>
            <person name="Tritt A."/>
            <person name="Yoshinaga Y."/>
            <person name="Zwiers L.-H."/>
            <person name="Turgeon B."/>
            <person name="Goodwin S."/>
            <person name="Spatafora J."/>
            <person name="Crous P."/>
            <person name="Grigoriev I."/>
        </authorList>
    </citation>
    <scope>NUCLEOTIDE SEQUENCE</scope>
    <source>
        <strain evidence="2">CBS 207.26</strain>
    </source>
</reference>
<proteinExistence type="predicted"/>
<accession>A0A6A6DE11</accession>